<keyword evidence="2" id="KW-1185">Reference proteome</keyword>
<dbReference type="SUPFAM" id="SSF103084">
    <property type="entry name" value="Holliday junction resolvase RusA"/>
    <property type="match status" value="1"/>
</dbReference>
<evidence type="ECO:0000313" key="1">
    <source>
        <dbReference type="EMBL" id="GGH02137.1"/>
    </source>
</evidence>
<gene>
    <name evidence="1" type="ORF">GCM10007420_17920</name>
</gene>
<sequence length="135" mass="15246">MTDQAADRYVLQDEGLEWSGRGKVQVATPTGSLHLRVDALTSQSRRFKTLIGEFFRTEFKRVRPKWGPYEVTIIIERTENSPVHDVDNVAKAVLDALTGVVFHDDSQVERLHVEKVIGERARVRVRAVPLVPQAA</sequence>
<evidence type="ECO:0000313" key="2">
    <source>
        <dbReference type="Proteomes" id="UP000648722"/>
    </source>
</evidence>
<dbReference type="Pfam" id="PF05866">
    <property type="entry name" value="RusA"/>
    <property type="match status" value="1"/>
</dbReference>
<dbReference type="EMBL" id="BMFS01000007">
    <property type="protein sequence ID" value="GGH02137.1"/>
    <property type="molecule type" value="Genomic_DNA"/>
</dbReference>
<dbReference type="InterPro" id="IPR008822">
    <property type="entry name" value="Endonuclease_RusA-like"/>
</dbReference>
<protein>
    <submittedName>
        <fullName evidence="1">Uncharacterized protein</fullName>
    </submittedName>
</protein>
<dbReference type="Gene3D" id="3.30.1330.70">
    <property type="entry name" value="Holliday junction resolvase RusA"/>
    <property type="match status" value="1"/>
</dbReference>
<accession>A0ABQ1XSJ5</accession>
<name>A0ABQ1XSJ5_9PROT</name>
<reference evidence="2" key="1">
    <citation type="journal article" date="2019" name="Int. J. Syst. Evol. Microbiol.">
        <title>The Global Catalogue of Microorganisms (GCM) 10K type strain sequencing project: providing services to taxonomists for standard genome sequencing and annotation.</title>
        <authorList>
            <consortium name="The Broad Institute Genomics Platform"/>
            <consortium name="The Broad Institute Genome Sequencing Center for Infectious Disease"/>
            <person name="Wu L."/>
            <person name="Ma J."/>
        </authorList>
    </citation>
    <scope>NUCLEOTIDE SEQUENCE [LARGE SCALE GENOMIC DNA]</scope>
    <source>
        <strain evidence="2">CGMCC 1.12766</strain>
    </source>
</reference>
<dbReference type="RefSeq" id="WP_188452235.1">
    <property type="nucleotide sequence ID" value="NZ_BMFS01000007.1"/>
</dbReference>
<organism evidence="1 2">
    <name type="scientific">Glycocaulis albus</name>
    <dbReference type="NCBI Taxonomy" id="1382801"/>
    <lineage>
        <taxon>Bacteria</taxon>
        <taxon>Pseudomonadati</taxon>
        <taxon>Pseudomonadota</taxon>
        <taxon>Alphaproteobacteria</taxon>
        <taxon>Maricaulales</taxon>
        <taxon>Maricaulaceae</taxon>
        <taxon>Glycocaulis</taxon>
    </lineage>
</organism>
<dbReference type="InterPro" id="IPR036614">
    <property type="entry name" value="RusA-like_sf"/>
</dbReference>
<dbReference type="Proteomes" id="UP000648722">
    <property type="component" value="Unassembled WGS sequence"/>
</dbReference>
<proteinExistence type="predicted"/>
<comment type="caution">
    <text evidence="1">The sequence shown here is derived from an EMBL/GenBank/DDBJ whole genome shotgun (WGS) entry which is preliminary data.</text>
</comment>